<organism evidence="13 14">
    <name type="scientific">Desmophyllum pertusum</name>
    <dbReference type="NCBI Taxonomy" id="174260"/>
    <lineage>
        <taxon>Eukaryota</taxon>
        <taxon>Metazoa</taxon>
        <taxon>Cnidaria</taxon>
        <taxon>Anthozoa</taxon>
        <taxon>Hexacorallia</taxon>
        <taxon>Scleractinia</taxon>
        <taxon>Caryophylliina</taxon>
        <taxon>Caryophylliidae</taxon>
        <taxon>Desmophyllum</taxon>
    </lineage>
</organism>
<evidence type="ECO:0000256" key="7">
    <source>
        <dbReference type="ARBA" id="ARBA00023065"/>
    </source>
</evidence>
<keyword evidence="6" id="KW-0915">Sodium</keyword>
<dbReference type="GO" id="GO:0015386">
    <property type="term" value="F:potassium:proton antiporter activity"/>
    <property type="evidence" value="ECO:0007669"/>
    <property type="project" value="TreeGrafter"/>
</dbReference>
<feature type="domain" description="Ion transport" evidence="11">
    <location>
        <begin position="320"/>
        <end position="422"/>
    </location>
</feature>
<dbReference type="Proteomes" id="UP001163046">
    <property type="component" value="Unassembled WGS sequence"/>
</dbReference>
<dbReference type="AlphaFoldDB" id="A0A9W9ZZ93"/>
<reference evidence="13" key="1">
    <citation type="submission" date="2023-01" db="EMBL/GenBank/DDBJ databases">
        <title>Genome assembly of the deep-sea coral Lophelia pertusa.</title>
        <authorList>
            <person name="Herrera S."/>
            <person name="Cordes E."/>
        </authorList>
    </citation>
    <scope>NUCLEOTIDE SEQUENCE</scope>
    <source>
        <strain evidence="13">USNM1676648</strain>
        <tissue evidence="13">Polyp</tissue>
    </source>
</reference>
<dbReference type="InterPro" id="IPR006153">
    <property type="entry name" value="Cation/H_exchanger_TM"/>
</dbReference>
<sequence length="430" mass="48625">MLAYLANTLIFIMVGVVISEKALNSLDMYDLFLLVVDYFGITVIRALVMMTFSPILMRIGYGFSWQNAVVAAWGGLRGAVGLALALQVYIDHPLIGGKVLAHTAGIVMFTLLVNATTMKKLLEKLGLSDVSDSKKIAMGNAVRQIKESNHRTLTMLKADRFLADADWDMAERDCEMHNPYMEVEGKHAEETPLLVRLSTCPNCESSVPNEPSPKEFAEMTNDGRVRLIKALKVSYWKQFEHGMLSREAVQALINLADTAMDEEESFIEMDDLQPYWRVPPYLQKLKDKLEQFKQTKPTEHIPPPSNKVLLFMYTVAAHVMFDVVMNILIILNMAPIILELSSDDDAPYMGILNIINYVYCTIYVAEAIWKALAFRRFYFKDYWNLVDLFIVILSIIDIVIDQAADKATGSFSPSILKVAKCLEFCEWVVC</sequence>
<protein>
    <submittedName>
        <fullName evidence="13">Sodium/hydrogen exchanger 10</fullName>
    </submittedName>
</protein>
<evidence type="ECO:0000256" key="4">
    <source>
        <dbReference type="ARBA" id="ARBA00022692"/>
    </source>
</evidence>
<dbReference type="Gene3D" id="1.20.120.350">
    <property type="entry name" value="Voltage-gated potassium channels. Chain C"/>
    <property type="match status" value="1"/>
</dbReference>
<dbReference type="InterPro" id="IPR005821">
    <property type="entry name" value="Ion_trans_dom"/>
</dbReference>
<dbReference type="PANTHER" id="PTHR10110">
    <property type="entry name" value="SODIUM/HYDROGEN EXCHANGER"/>
    <property type="match status" value="1"/>
</dbReference>
<keyword evidence="3" id="KW-1003">Cell membrane</keyword>
<evidence type="ECO:0000313" key="14">
    <source>
        <dbReference type="Proteomes" id="UP001163046"/>
    </source>
</evidence>
<dbReference type="Pfam" id="PF00999">
    <property type="entry name" value="Na_H_Exchanger"/>
    <property type="match status" value="1"/>
</dbReference>
<dbReference type="InterPro" id="IPR027359">
    <property type="entry name" value="Volt_channel_dom_sf"/>
</dbReference>
<evidence type="ECO:0000256" key="3">
    <source>
        <dbReference type="ARBA" id="ARBA00022475"/>
    </source>
</evidence>
<dbReference type="OrthoDB" id="441412at2759"/>
<dbReference type="SUPFAM" id="SSF81324">
    <property type="entry name" value="Voltage-gated potassium channels"/>
    <property type="match status" value="1"/>
</dbReference>
<dbReference type="GO" id="GO:0005886">
    <property type="term" value="C:plasma membrane"/>
    <property type="evidence" value="ECO:0007669"/>
    <property type="project" value="UniProtKB-SubCell"/>
</dbReference>
<evidence type="ECO:0000256" key="1">
    <source>
        <dbReference type="ARBA" id="ARBA00004651"/>
    </source>
</evidence>
<dbReference type="Pfam" id="PF00520">
    <property type="entry name" value="Ion_trans"/>
    <property type="match status" value="1"/>
</dbReference>
<name>A0A9W9ZZ93_9CNID</name>
<keyword evidence="14" id="KW-1185">Reference proteome</keyword>
<dbReference type="InterPro" id="IPR018422">
    <property type="entry name" value="Cation/H_exchanger_CPA1"/>
</dbReference>
<feature type="domain" description="Cation/H+ exchanger transmembrane" evidence="12">
    <location>
        <begin position="4"/>
        <end position="124"/>
    </location>
</feature>
<keyword evidence="9" id="KW-0739">Sodium transport</keyword>
<evidence type="ECO:0000256" key="2">
    <source>
        <dbReference type="ARBA" id="ARBA00022448"/>
    </source>
</evidence>
<keyword evidence="2" id="KW-0813">Transport</keyword>
<keyword evidence="4 10" id="KW-0812">Transmembrane</keyword>
<feature type="transmembrane region" description="Helical" evidence="10">
    <location>
        <begin position="310"/>
        <end position="338"/>
    </location>
</feature>
<comment type="subcellular location">
    <subcellularLocation>
        <location evidence="1">Cell membrane</location>
        <topology evidence="1">Multi-pass membrane protein</topology>
    </subcellularLocation>
</comment>
<feature type="transmembrane region" description="Helical" evidence="10">
    <location>
        <begin position="68"/>
        <end position="89"/>
    </location>
</feature>
<evidence type="ECO:0000259" key="11">
    <source>
        <dbReference type="Pfam" id="PF00520"/>
    </source>
</evidence>
<evidence type="ECO:0000313" key="13">
    <source>
        <dbReference type="EMBL" id="KAJ7390482.1"/>
    </source>
</evidence>
<keyword evidence="7" id="KW-0406">Ion transport</keyword>
<feature type="transmembrane region" description="Helical" evidence="10">
    <location>
        <begin position="350"/>
        <end position="369"/>
    </location>
</feature>
<keyword evidence="8 10" id="KW-0472">Membrane</keyword>
<evidence type="ECO:0000256" key="5">
    <source>
        <dbReference type="ARBA" id="ARBA00022989"/>
    </source>
</evidence>
<dbReference type="GO" id="GO:0051453">
    <property type="term" value="P:regulation of intracellular pH"/>
    <property type="evidence" value="ECO:0007669"/>
    <property type="project" value="TreeGrafter"/>
</dbReference>
<gene>
    <name evidence="13" type="primary">SLC9C1_3</name>
    <name evidence="13" type="ORF">OS493_025185</name>
</gene>
<evidence type="ECO:0000259" key="12">
    <source>
        <dbReference type="Pfam" id="PF00999"/>
    </source>
</evidence>
<dbReference type="GO" id="GO:0015385">
    <property type="term" value="F:sodium:proton antiporter activity"/>
    <property type="evidence" value="ECO:0007669"/>
    <property type="project" value="InterPro"/>
</dbReference>
<feature type="transmembrane region" description="Helical" evidence="10">
    <location>
        <begin position="35"/>
        <end position="56"/>
    </location>
</feature>
<dbReference type="GO" id="GO:0098719">
    <property type="term" value="P:sodium ion import across plasma membrane"/>
    <property type="evidence" value="ECO:0007669"/>
    <property type="project" value="TreeGrafter"/>
</dbReference>
<dbReference type="PANTHER" id="PTHR10110:SF86">
    <property type="entry name" value="SODIUM_HYDROGEN EXCHANGER 7"/>
    <property type="match status" value="1"/>
</dbReference>
<accession>A0A9W9ZZ93</accession>
<evidence type="ECO:0000256" key="6">
    <source>
        <dbReference type="ARBA" id="ARBA00023053"/>
    </source>
</evidence>
<evidence type="ECO:0000256" key="10">
    <source>
        <dbReference type="SAM" id="Phobius"/>
    </source>
</evidence>
<feature type="transmembrane region" description="Helical" evidence="10">
    <location>
        <begin position="381"/>
        <end position="400"/>
    </location>
</feature>
<evidence type="ECO:0000256" key="8">
    <source>
        <dbReference type="ARBA" id="ARBA00023136"/>
    </source>
</evidence>
<proteinExistence type="predicted"/>
<keyword evidence="5 10" id="KW-1133">Transmembrane helix</keyword>
<evidence type="ECO:0000256" key="9">
    <source>
        <dbReference type="ARBA" id="ARBA00023201"/>
    </source>
</evidence>
<dbReference type="EMBL" id="MU825416">
    <property type="protein sequence ID" value="KAJ7390482.1"/>
    <property type="molecule type" value="Genomic_DNA"/>
</dbReference>
<feature type="transmembrane region" description="Helical" evidence="10">
    <location>
        <begin position="95"/>
        <end position="115"/>
    </location>
</feature>
<dbReference type="GO" id="GO:0005216">
    <property type="term" value="F:monoatomic ion channel activity"/>
    <property type="evidence" value="ECO:0007669"/>
    <property type="project" value="InterPro"/>
</dbReference>
<comment type="caution">
    <text evidence="13">The sequence shown here is derived from an EMBL/GenBank/DDBJ whole genome shotgun (WGS) entry which is preliminary data.</text>
</comment>